<dbReference type="EMBL" id="FNTJ01000002">
    <property type="protein sequence ID" value="SED01387.1"/>
    <property type="molecule type" value="Genomic_DNA"/>
</dbReference>
<evidence type="ECO:0000256" key="1">
    <source>
        <dbReference type="SAM" id="MobiDB-lite"/>
    </source>
</evidence>
<reference evidence="3" key="1">
    <citation type="submission" date="2016-10" db="EMBL/GenBank/DDBJ databases">
        <authorList>
            <person name="Varghese N."/>
            <person name="Submissions S."/>
        </authorList>
    </citation>
    <scope>NUCLEOTIDE SEQUENCE [LARGE SCALE GENOMIC DNA]</scope>
    <source>
        <strain evidence="3">DSM 9751</strain>
    </source>
</reference>
<dbReference type="NCBIfam" id="TIGR03830">
    <property type="entry name" value="CxxCG_CxxCG_HTH"/>
    <property type="match status" value="1"/>
</dbReference>
<dbReference type="Pfam" id="PF15731">
    <property type="entry name" value="MqsA_antitoxin"/>
    <property type="match status" value="1"/>
</dbReference>
<dbReference type="InterPro" id="IPR022453">
    <property type="entry name" value="Znf_MqsA-type"/>
</dbReference>
<dbReference type="InterPro" id="IPR010982">
    <property type="entry name" value="Lambda_DNA-bd_dom_sf"/>
</dbReference>
<evidence type="ECO:0000313" key="3">
    <source>
        <dbReference type="Proteomes" id="UP000198982"/>
    </source>
</evidence>
<dbReference type="NCBIfam" id="TIGR03831">
    <property type="entry name" value="YgiT_finger"/>
    <property type="match status" value="1"/>
</dbReference>
<gene>
    <name evidence="2" type="ORF">SAMN05216178_5821</name>
</gene>
<dbReference type="RefSeq" id="WP_092319826.1">
    <property type="nucleotide sequence ID" value="NZ_FNTJ01000002.1"/>
</dbReference>
<evidence type="ECO:0000313" key="2">
    <source>
        <dbReference type="EMBL" id="SED01387.1"/>
    </source>
</evidence>
<dbReference type="InterPro" id="IPR001387">
    <property type="entry name" value="Cro/C1-type_HTH"/>
</dbReference>
<dbReference type="InterPro" id="IPR022452">
    <property type="entry name" value="MqsA"/>
</dbReference>
<proteinExistence type="predicted"/>
<feature type="region of interest" description="Disordered" evidence="1">
    <location>
        <begin position="141"/>
        <end position="160"/>
    </location>
</feature>
<dbReference type="AlphaFoldDB" id="A0A1H4X758"/>
<dbReference type="Proteomes" id="UP000198982">
    <property type="component" value="Unassembled WGS sequence"/>
</dbReference>
<dbReference type="Gene3D" id="3.10.20.860">
    <property type="match status" value="1"/>
</dbReference>
<dbReference type="GO" id="GO:0003677">
    <property type="term" value="F:DNA binding"/>
    <property type="evidence" value="ECO:0007669"/>
    <property type="project" value="InterPro"/>
</dbReference>
<keyword evidence="3" id="KW-1185">Reference proteome</keyword>
<name>A0A1H4X758_9PSED</name>
<dbReference type="CDD" id="cd00093">
    <property type="entry name" value="HTH_XRE"/>
    <property type="match status" value="1"/>
</dbReference>
<sequence>MKRQQCYSCGAPTGMLAFEQRSEVVDYRHLLRHLHGLAGWECQECGEIEFDAQSAERYAAAGDQLLEDYRQEVATDLKRIRRKLHLSQKEAVKLLSGGGHNAFSRYERGEVGVPQPLYVLMRLLDRHPRLMKDVLELGEPRLAPSALGDPPEPQLGAAGS</sequence>
<accession>A0A1H4X758</accession>
<dbReference type="Gene3D" id="1.10.260.40">
    <property type="entry name" value="lambda repressor-like DNA-binding domains"/>
    <property type="match status" value="1"/>
</dbReference>
<organism evidence="2 3">
    <name type="scientific">Pseudomonas saponiphila</name>
    <dbReference type="NCBI Taxonomy" id="556534"/>
    <lineage>
        <taxon>Bacteria</taxon>
        <taxon>Pseudomonadati</taxon>
        <taxon>Pseudomonadota</taxon>
        <taxon>Gammaproteobacteria</taxon>
        <taxon>Pseudomonadales</taxon>
        <taxon>Pseudomonadaceae</taxon>
        <taxon>Pseudomonas</taxon>
    </lineage>
</organism>
<dbReference type="InterPro" id="IPR032758">
    <property type="entry name" value="MqsA/HigA-2"/>
</dbReference>
<protein>
    <submittedName>
        <fullName evidence="2">HTH-type transcriptional regulator / antitoxin MqsA</fullName>
    </submittedName>
</protein>